<protein>
    <submittedName>
        <fullName evidence="1">Uncharacterized protein</fullName>
    </submittedName>
</protein>
<dbReference type="EMBL" id="CH476639">
    <property type="protein sequence ID" value="EDN95888.1"/>
    <property type="molecule type" value="Genomic_DNA"/>
</dbReference>
<dbReference type="Proteomes" id="UP000001312">
    <property type="component" value="Unassembled WGS sequence"/>
</dbReference>
<proteinExistence type="predicted"/>
<keyword evidence="2" id="KW-1185">Reference proteome</keyword>
<sequence length="136" mass="15816">MAEPSNNLDRHHTRPRGLFDPNFLPRYQWLSRKDTHLWRAGVHPDQIVAQQGQEENDEDSVQSYEDLSGEQTNLMLQHDLYCEAISLKYDRKDKSTRLFFSTQIKLIDHKFKLAMTGAQIDLSIILSLHSCDICLS</sequence>
<dbReference type="AlphaFoldDB" id="A7F2E6"/>
<dbReference type="KEGG" id="ssl:SS1G_12093"/>
<dbReference type="HOGENOM" id="CLU_1876676_0_0_1"/>
<reference evidence="2" key="1">
    <citation type="journal article" date="2011" name="PLoS Genet.">
        <title>Genomic analysis of the necrotrophic fungal pathogens Sclerotinia sclerotiorum and Botrytis cinerea.</title>
        <authorList>
            <person name="Amselem J."/>
            <person name="Cuomo C.A."/>
            <person name="van Kan J.A."/>
            <person name="Viaud M."/>
            <person name="Benito E.P."/>
            <person name="Couloux A."/>
            <person name="Coutinho P.M."/>
            <person name="de Vries R.P."/>
            <person name="Dyer P.S."/>
            <person name="Fillinger S."/>
            <person name="Fournier E."/>
            <person name="Gout L."/>
            <person name="Hahn M."/>
            <person name="Kohn L."/>
            <person name="Lapalu N."/>
            <person name="Plummer K.M."/>
            <person name="Pradier J.M."/>
            <person name="Quevillon E."/>
            <person name="Sharon A."/>
            <person name="Simon A."/>
            <person name="ten Have A."/>
            <person name="Tudzynski B."/>
            <person name="Tudzynski P."/>
            <person name="Wincker P."/>
            <person name="Andrew M."/>
            <person name="Anthouard V."/>
            <person name="Beever R.E."/>
            <person name="Beffa R."/>
            <person name="Benoit I."/>
            <person name="Bouzid O."/>
            <person name="Brault B."/>
            <person name="Chen Z."/>
            <person name="Choquer M."/>
            <person name="Collemare J."/>
            <person name="Cotton P."/>
            <person name="Danchin E.G."/>
            <person name="Da Silva C."/>
            <person name="Gautier A."/>
            <person name="Giraud C."/>
            <person name="Giraud T."/>
            <person name="Gonzalez C."/>
            <person name="Grossetete S."/>
            <person name="Guldener U."/>
            <person name="Henrissat B."/>
            <person name="Howlett B.J."/>
            <person name="Kodira C."/>
            <person name="Kretschmer M."/>
            <person name="Lappartient A."/>
            <person name="Leroch M."/>
            <person name="Levis C."/>
            <person name="Mauceli E."/>
            <person name="Neuveglise C."/>
            <person name="Oeser B."/>
            <person name="Pearson M."/>
            <person name="Poulain J."/>
            <person name="Poussereau N."/>
            <person name="Quesneville H."/>
            <person name="Rascle C."/>
            <person name="Schumacher J."/>
            <person name="Segurens B."/>
            <person name="Sexton A."/>
            <person name="Silva E."/>
            <person name="Sirven C."/>
            <person name="Soanes D.M."/>
            <person name="Talbot N.J."/>
            <person name="Templeton M."/>
            <person name="Yandava C."/>
            <person name="Yarden O."/>
            <person name="Zeng Q."/>
            <person name="Rollins J.A."/>
            <person name="Lebrun M.H."/>
            <person name="Dickman M."/>
        </authorList>
    </citation>
    <scope>NUCLEOTIDE SEQUENCE [LARGE SCALE GENOMIC DNA]</scope>
    <source>
        <strain evidence="2">ATCC 18683 / 1980 / Ss-1</strain>
    </source>
</reference>
<dbReference type="RefSeq" id="XP_001587064.1">
    <property type="nucleotide sequence ID" value="XM_001587014.1"/>
</dbReference>
<name>A7F2E6_SCLS1</name>
<gene>
    <name evidence="1" type="ORF">SS1G_12093</name>
</gene>
<dbReference type="GeneID" id="5483139"/>
<organism evidence="1 2">
    <name type="scientific">Sclerotinia sclerotiorum (strain ATCC 18683 / 1980 / Ss-1)</name>
    <name type="common">White mold</name>
    <name type="synonym">Whetzelinia sclerotiorum</name>
    <dbReference type="NCBI Taxonomy" id="665079"/>
    <lineage>
        <taxon>Eukaryota</taxon>
        <taxon>Fungi</taxon>
        <taxon>Dikarya</taxon>
        <taxon>Ascomycota</taxon>
        <taxon>Pezizomycotina</taxon>
        <taxon>Leotiomycetes</taxon>
        <taxon>Helotiales</taxon>
        <taxon>Sclerotiniaceae</taxon>
        <taxon>Sclerotinia</taxon>
    </lineage>
</organism>
<accession>A7F2E6</accession>
<dbReference type="InParanoid" id="A7F2E6"/>
<evidence type="ECO:0000313" key="1">
    <source>
        <dbReference type="EMBL" id="EDN95888.1"/>
    </source>
</evidence>
<evidence type="ECO:0000313" key="2">
    <source>
        <dbReference type="Proteomes" id="UP000001312"/>
    </source>
</evidence>